<evidence type="ECO:0008006" key="3">
    <source>
        <dbReference type="Google" id="ProtNLM"/>
    </source>
</evidence>
<name>A0AAX4HM04_9BACT</name>
<proteinExistence type="predicted"/>
<dbReference type="NCBIfam" id="NF047512">
    <property type="entry name" value="LIC_11975_fam"/>
    <property type="match status" value="1"/>
</dbReference>
<organism evidence="1 2">
    <name type="scientific">Peredibacter starrii</name>
    <dbReference type="NCBI Taxonomy" id="28202"/>
    <lineage>
        <taxon>Bacteria</taxon>
        <taxon>Pseudomonadati</taxon>
        <taxon>Bdellovibrionota</taxon>
        <taxon>Bacteriovoracia</taxon>
        <taxon>Bacteriovoracales</taxon>
        <taxon>Bacteriovoracaceae</taxon>
        <taxon>Peredibacter</taxon>
    </lineage>
</organism>
<sequence length="358" mass="39194">MSRLLILICTLICFKAEAQIFQLKVTDYDGLDSINAVKIFIDSEVKKIEDSVNKEFPNDAPRRILQGMGDSNIMAAKGIGTDYTSAMQVSMIGATLGAGADFEQEEHTKSETSGYAAAPGLMLGFNLGALGMNDILNMESDKLNMYVNAMSTKYIQSLDDENDRTLVGLDMTSVGVHFRYHLVDKSDVNHRWGGLKLTWGYEYNHSDYTYETRLDRMINIIGDNELLQGRLTGTPKAIVKVRTHSFPLAVSTDYQVLSFLNIYGGTGMDFNIGYAKGIGVANGDVTPVLCTGGSCGPGRNLKLQAQANLDTSSLVTPITVRAFGGFQLSASHFSFYTQVDKEVLTELVSATVGIRLFY</sequence>
<protein>
    <recommendedName>
        <fullName evidence="3">Outer membrane beta-barrel protein</fullName>
    </recommendedName>
</protein>
<keyword evidence="2" id="KW-1185">Reference proteome</keyword>
<reference evidence="1 2" key="1">
    <citation type="submission" date="2023-11" db="EMBL/GenBank/DDBJ databases">
        <title>Peredibacter starrii A3.12.</title>
        <authorList>
            <person name="Mitchell R.J."/>
        </authorList>
    </citation>
    <scope>NUCLEOTIDE SEQUENCE [LARGE SCALE GENOMIC DNA]</scope>
    <source>
        <strain evidence="1 2">A3.12</strain>
    </source>
</reference>
<dbReference type="RefSeq" id="WP_321392814.1">
    <property type="nucleotide sequence ID" value="NZ_CP139487.1"/>
</dbReference>
<dbReference type="EMBL" id="CP139487">
    <property type="protein sequence ID" value="WPU64289.1"/>
    <property type="molecule type" value="Genomic_DNA"/>
</dbReference>
<evidence type="ECO:0000313" key="2">
    <source>
        <dbReference type="Proteomes" id="UP001324634"/>
    </source>
</evidence>
<evidence type="ECO:0000313" key="1">
    <source>
        <dbReference type="EMBL" id="WPU64289.1"/>
    </source>
</evidence>
<dbReference type="AlphaFoldDB" id="A0AAX4HM04"/>
<dbReference type="KEGG" id="psti:SOO65_16465"/>
<dbReference type="Proteomes" id="UP001324634">
    <property type="component" value="Chromosome"/>
</dbReference>
<gene>
    <name evidence="1" type="ORF">SOO65_16465</name>
</gene>
<dbReference type="InterPro" id="IPR058232">
    <property type="entry name" value="Lsa36-like"/>
</dbReference>
<accession>A0AAX4HM04</accession>